<dbReference type="SUPFAM" id="SSF56973">
    <property type="entry name" value="Aerolisin/ETX pore-forming domain"/>
    <property type="match status" value="1"/>
</dbReference>
<dbReference type="InterPro" id="IPR004991">
    <property type="entry name" value="Aerolysin-like"/>
</dbReference>
<dbReference type="OrthoDB" id="9977517at2759"/>
<dbReference type="AlphaFoldDB" id="A0A2T7PK52"/>
<dbReference type="OMA" id="ECSEPTY"/>
<dbReference type="CDD" id="cd20237">
    <property type="entry name" value="PFM_LIN24-like"/>
    <property type="match status" value="1"/>
</dbReference>
<evidence type="ECO:0000313" key="2">
    <source>
        <dbReference type="Proteomes" id="UP000245119"/>
    </source>
</evidence>
<dbReference type="PANTHER" id="PTHR39369">
    <property type="entry name" value="LIN-24 (TWENTY-FOUR) LIKE"/>
    <property type="match status" value="1"/>
</dbReference>
<dbReference type="Pfam" id="PF03318">
    <property type="entry name" value="ETX_MTX2"/>
    <property type="match status" value="1"/>
</dbReference>
<dbReference type="Gene3D" id="2.170.15.10">
    <property type="entry name" value="Proaerolysin, chain A, domain 3"/>
    <property type="match status" value="1"/>
</dbReference>
<comment type="caution">
    <text evidence="1">The sequence shown here is derived from an EMBL/GenBank/DDBJ whole genome shotgun (WGS) entry which is preliminary data.</text>
</comment>
<organism evidence="1 2">
    <name type="scientific">Pomacea canaliculata</name>
    <name type="common">Golden apple snail</name>
    <dbReference type="NCBI Taxonomy" id="400727"/>
    <lineage>
        <taxon>Eukaryota</taxon>
        <taxon>Metazoa</taxon>
        <taxon>Spiralia</taxon>
        <taxon>Lophotrochozoa</taxon>
        <taxon>Mollusca</taxon>
        <taxon>Gastropoda</taxon>
        <taxon>Caenogastropoda</taxon>
        <taxon>Architaenioglossa</taxon>
        <taxon>Ampullarioidea</taxon>
        <taxon>Ampullariidae</taxon>
        <taxon>Pomacea</taxon>
    </lineage>
</organism>
<reference evidence="1 2" key="1">
    <citation type="submission" date="2018-04" db="EMBL/GenBank/DDBJ databases">
        <title>The genome of golden apple snail Pomacea canaliculata provides insight into stress tolerance and invasive adaptation.</title>
        <authorList>
            <person name="Liu C."/>
            <person name="Liu B."/>
            <person name="Ren Y."/>
            <person name="Zhang Y."/>
            <person name="Wang H."/>
            <person name="Li S."/>
            <person name="Jiang F."/>
            <person name="Yin L."/>
            <person name="Zhang G."/>
            <person name="Qian W."/>
            <person name="Fan W."/>
        </authorList>
    </citation>
    <scope>NUCLEOTIDE SEQUENCE [LARGE SCALE GENOMIC DNA]</scope>
    <source>
        <strain evidence="1">SZHN2017</strain>
        <tissue evidence="1">Muscle</tissue>
    </source>
</reference>
<keyword evidence="2" id="KW-1185">Reference proteome</keyword>
<proteinExistence type="predicted"/>
<dbReference type="EMBL" id="PZQS01000003">
    <property type="protein sequence ID" value="PVD33803.1"/>
    <property type="molecule type" value="Genomic_DNA"/>
</dbReference>
<evidence type="ECO:0000313" key="1">
    <source>
        <dbReference type="EMBL" id="PVD33803.1"/>
    </source>
</evidence>
<dbReference type="STRING" id="400727.A0A2T7PK52"/>
<gene>
    <name evidence="1" type="ORF">C0Q70_05064</name>
</gene>
<dbReference type="Proteomes" id="UP000245119">
    <property type="component" value="Linkage Group LG3"/>
</dbReference>
<accession>A0A2T7PK52</accession>
<dbReference type="PANTHER" id="PTHR39369:SF6">
    <property type="entry name" value="LIN-24 (TWENTY-FOUR) LIKE"/>
    <property type="match status" value="1"/>
</dbReference>
<name>A0A2T7PK52_POMCA</name>
<protein>
    <submittedName>
        <fullName evidence="1">Uncharacterized protein</fullName>
    </submittedName>
</protein>
<sequence>MAPKIADLEEFVKKWAWDFFLKTRLKDHSRLRYEDVRLEVNWSRVKFISSQPEYSDSRLVDRPQSQVVFKSTYENMTDNEQDHSFQTERTTTSCCITSVTKGFTKGMHLELKLGLPDEVATATAGFGREVNMESTDENIKEETMTWTINSTIKVPPHHRTVAELVVHEKEYSAKFKMAVQVKGMVIVVITNLRDNNAFVQSVEGDLSEVIKNEKNIKDSNVTVENRTVTWEVEGVCQFRFGVEQHVRLQESPIGTS</sequence>